<evidence type="ECO:0000256" key="9">
    <source>
        <dbReference type="ARBA" id="ARBA00023065"/>
    </source>
</evidence>
<evidence type="ECO:0000256" key="6">
    <source>
        <dbReference type="ARBA" id="ARBA00022692"/>
    </source>
</evidence>
<keyword evidence="14" id="KW-0449">Lipoprotein</keyword>
<evidence type="ECO:0000256" key="7">
    <source>
        <dbReference type="ARBA" id="ARBA00022729"/>
    </source>
</evidence>
<keyword evidence="13" id="KW-0998">Cell outer membrane</keyword>
<dbReference type="Proteomes" id="UP000655420">
    <property type="component" value="Unassembled WGS sequence"/>
</dbReference>
<gene>
    <name evidence="18" type="ORF">H0I76_10660</name>
</gene>
<keyword evidence="7" id="KW-0732">Signal</keyword>
<dbReference type="InterPro" id="IPR049712">
    <property type="entry name" value="Poly_export"/>
</dbReference>
<evidence type="ECO:0000259" key="17">
    <source>
        <dbReference type="Pfam" id="PF22461"/>
    </source>
</evidence>
<dbReference type="EMBL" id="JAEHHL010000006">
    <property type="protein sequence ID" value="MBK0399655.1"/>
    <property type="molecule type" value="Genomic_DNA"/>
</dbReference>
<evidence type="ECO:0000256" key="12">
    <source>
        <dbReference type="ARBA" id="ARBA00023139"/>
    </source>
</evidence>
<dbReference type="GO" id="GO:0006811">
    <property type="term" value="P:monoatomic ion transport"/>
    <property type="evidence" value="ECO:0007669"/>
    <property type="project" value="UniProtKB-KW"/>
</dbReference>
<keyword evidence="9" id="KW-0406">Ion transport</keyword>
<dbReference type="PROSITE" id="PS51257">
    <property type="entry name" value="PROKAR_LIPOPROTEIN"/>
    <property type="match status" value="1"/>
</dbReference>
<dbReference type="GO" id="GO:0046930">
    <property type="term" value="C:pore complex"/>
    <property type="evidence" value="ECO:0007669"/>
    <property type="project" value="UniProtKB-KW"/>
</dbReference>
<organism evidence="18 19">
    <name type="scientific">Thermohalobaculum xanthum</name>
    <dbReference type="NCBI Taxonomy" id="2753746"/>
    <lineage>
        <taxon>Bacteria</taxon>
        <taxon>Pseudomonadati</taxon>
        <taxon>Pseudomonadota</taxon>
        <taxon>Alphaproteobacteria</taxon>
        <taxon>Rhodobacterales</taxon>
        <taxon>Paracoccaceae</taxon>
        <taxon>Thermohalobaculum</taxon>
    </lineage>
</organism>
<dbReference type="GO" id="GO:0015288">
    <property type="term" value="F:porin activity"/>
    <property type="evidence" value="ECO:0007669"/>
    <property type="project" value="UniProtKB-KW"/>
</dbReference>
<evidence type="ECO:0000256" key="8">
    <source>
        <dbReference type="ARBA" id="ARBA00023047"/>
    </source>
</evidence>
<keyword evidence="6" id="KW-0812">Transmembrane</keyword>
<evidence type="ECO:0000256" key="10">
    <source>
        <dbReference type="ARBA" id="ARBA00023114"/>
    </source>
</evidence>
<keyword evidence="12" id="KW-0564">Palmitate</keyword>
<evidence type="ECO:0000256" key="14">
    <source>
        <dbReference type="ARBA" id="ARBA00023288"/>
    </source>
</evidence>
<dbReference type="PANTHER" id="PTHR33619:SF3">
    <property type="entry name" value="POLYSACCHARIDE EXPORT PROTEIN GFCE-RELATED"/>
    <property type="match status" value="1"/>
</dbReference>
<evidence type="ECO:0000256" key="3">
    <source>
        <dbReference type="ARBA" id="ARBA00022448"/>
    </source>
</evidence>
<dbReference type="Pfam" id="PF22461">
    <property type="entry name" value="SLBB_2"/>
    <property type="match status" value="1"/>
</dbReference>
<name>A0A8J7M7J0_9RHOB</name>
<dbReference type="InterPro" id="IPR054765">
    <property type="entry name" value="SLBB_dom"/>
</dbReference>
<evidence type="ECO:0000256" key="11">
    <source>
        <dbReference type="ARBA" id="ARBA00023136"/>
    </source>
</evidence>
<evidence type="ECO:0000256" key="4">
    <source>
        <dbReference type="ARBA" id="ARBA00022452"/>
    </source>
</evidence>
<keyword evidence="4" id="KW-1134">Transmembrane beta strand</keyword>
<comment type="caution">
    <text evidence="18">The sequence shown here is derived from an EMBL/GenBank/DDBJ whole genome shotgun (WGS) entry which is preliminary data.</text>
</comment>
<dbReference type="InterPro" id="IPR003715">
    <property type="entry name" value="Poly_export_N"/>
</dbReference>
<accession>A0A8J7M7J0</accession>
<keyword evidence="10" id="KW-0626">Porin</keyword>
<keyword evidence="3" id="KW-0813">Transport</keyword>
<dbReference type="Gene3D" id="3.10.560.10">
    <property type="entry name" value="Outer membrane lipoprotein wza domain like"/>
    <property type="match status" value="2"/>
</dbReference>
<evidence type="ECO:0000313" key="18">
    <source>
        <dbReference type="EMBL" id="MBK0399655.1"/>
    </source>
</evidence>
<keyword evidence="19" id="KW-1185">Reference proteome</keyword>
<dbReference type="GO" id="GO:0015159">
    <property type="term" value="F:polysaccharide transmembrane transporter activity"/>
    <property type="evidence" value="ECO:0007669"/>
    <property type="project" value="InterPro"/>
</dbReference>
<keyword evidence="8" id="KW-0625">Polysaccharide transport</keyword>
<sequence length="471" mass="51201">MAMRGMIPVVLALSMAGCGVVYTSPQVRDGSPLGDAKGTDYDVEVIVLTEETARAANLQPYIPARLPLALQPGAAERTRNAVRSSVPDTLIPPPEPQFLPERRPDFIPDRFPPLAAPEPYRIGPADVVLLSVNAPATLNDLPALINAQSKRQGYVVQDDGSIAIPDVGRVQIGGLTTPDAEAAIFRALVAAGIDPSFSLEVAEFNSQRISVGGDVGSPQLVPITLTPLYLHEAIQAAGGLRVSDPSVAKVQLFRGNEVYQIGGERFLSDPTARQVVMRDGDSIQVVSEFSEAAAQLFFDQQLALRQSQIQQTQSALTLTNVLSQVQDNELQRLAEERAIFERRLELGAVEQNFAYVTGEVRRAQRVPLPFERRASLAEVMFHKDIQGLAIETADFSEIYVIRAASDPRLMGKLTAYHLNAENAVNFASATRLEIHPNDVVFVAEQPITSWNRVISQILPQIFLQAANVASN</sequence>
<protein>
    <submittedName>
        <fullName evidence="18">Polysaccharide biosynthesis/export family protein</fullName>
    </submittedName>
</protein>
<keyword evidence="5" id="KW-0762">Sugar transport</keyword>
<dbReference type="GO" id="GO:0009279">
    <property type="term" value="C:cell outer membrane"/>
    <property type="evidence" value="ECO:0007669"/>
    <property type="project" value="UniProtKB-SubCell"/>
</dbReference>
<proteinExistence type="inferred from homology"/>
<dbReference type="AlphaFoldDB" id="A0A8J7M7J0"/>
<evidence type="ECO:0000256" key="13">
    <source>
        <dbReference type="ARBA" id="ARBA00023237"/>
    </source>
</evidence>
<evidence type="ECO:0000256" key="15">
    <source>
        <dbReference type="SAM" id="MobiDB-lite"/>
    </source>
</evidence>
<evidence type="ECO:0000256" key="1">
    <source>
        <dbReference type="ARBA" id="ARBA00004571"/>
    </source>
</evidence>
<evidence type="ECO:0000256" key="2">
    <source>
        <dbReference type="ARBA" id="ARBA00009450"/>
    </source>
</evidence>
<evidence type="ECO:0000313" key="19">
    <source>
        <dbReference type="Proteomes" id="UP000655420"/>
    </source>
</evidence>
<reference evidence="18" key="1">
    <citation type="submission" date="2020-12" db="EMBL/GenBank/DDBJ databases">
        <title>Bacterial taxonomy.</title>
        <authorList>
            <person name="Pan X."/>
        </authorList>
    </citation>
    <scope>NUCLEOTIDE SEQUENCE</scope>
    <source>
        <strain evidence="18">M0105</strain>
    </source>
</reference>
<feature type="domain" description="Polysaccharide export protein N-terminal" evidence="16">
    <location>
        <begin position="116"/>
        <end position="201"/>
    </location>
</feature>
<feature type="domain" description="SLBB" evidence="17">
    <location>
        <begin position="207"/>
        <end position="285"/>
    </location>
</feature>
<evidence type="ECO:0000259" key="16">
    <source>
        <dbReference type="Pfam" id="PF02563"/>
    </source>
</evidence>
<comment type="similarity">
    <text evidence="2">Belongs to the BexD/CtrA/VexA family.</text>
</comment>
<dbReference type="Gene3D" id="3.30.1950.10">
    <property type="entry name" value="wza like domain"/>
    <property type="match status" value="1"/>
</dbReference>
<dbReference type="RefSeq" id="WP_200609853.1">
    <property type="nucleotide sequence ID" value="NZ_JAEHHL010000006.1"/>
</dbReference>
<dbReference type="Pfam" id="PF02563">
    <property type="entry name" value="Poly_export"/>
    <property type="match status" value="1"/>
</dbReference>
<keyword evidence="11" id="KW-0472">Membrane</keyword>
<feature type="region of interest" description="Disordered" evidence="15">
    <location>
        <begin position="79"/>
        <end position="104"/>
    </location>
</feature>
<dbReference type="PANTHER" id="PTHR33619">
    <property type="entry name" value="POLYSACCHARIDE EXPORT PROTEIN GFCE-RELATED"/>
    <property type="match status" value="1"/>
</dbReference>
<evidence type="ECO:0000256" key="5">
    <source>
        <dbReference type="ARBA" id="ARBA00022597"/>
    </source>
</evidence>
<comment type="subcellular location">
    <subcellularLocation>
        <location evidence="1">Cell outer membrane</location>
        <topology evidence="1">Multi-pass membrane protein</topology>
    </subcellularLocation>
</comment>